<reference evidence="1" key="1">
    <citation type="journal article" date="2019" name="bioRxiv">
        <title>The Genome of the Zebra Mussel, Dreissena polymorpha: A Resource for Invasive Species Research.</title>
        <authorList>
            <person name="McCartney M.A."/>
            <person name="Auch B."/>
            <person name="Kono T."/>
            <person name="Mallez S."/>
            <person name="Zhang Y."/>
            <person name="Obille A."/>
            <person name="Becker A."/>
            <person name="Abrahante J.E."/>
            <person name="Garbe J."/>
            <person name="Badalamenti J.P."/>
            <person name="Herman A."/>
            <person name="Mangelson H."/>
            <person name="Liachko I."/>
            <person name="Sullivan S."/>
            <person name="Sone E.D."/>
            <person name="Koren S."/>
            <person name="Silverstein K.A.T."/>
            <person name="Beckman K.B."/>
            <person name="Gohl D.M."/>
        </authorList>
    </citation>
    <scope>NUCLEOTIDE SEQUENCE</scope>
    <source>
        <strain evidence="1">Duluth1</strain>
        <tissue evidence="1">Whole animal</tissue>
    </source>
</reference>
<organism evidence="1 2">
    <name type="scientific">Dreissena polymorpha</name>
    <name type="common">Zebra mussel</name>
    <name type="synonym">Mytilus polymorpha</name>
    <dbReference type="NCBI Taxonomy" id="45954"/>
    <lineage>
        <taxon>Eukaryota</taxon>
        <taxon>Metazoa</taxon>
        <taxon>Spiralia</taxon>
        <taxon>Lophotrochozoa</taxon>
        <taxon>Mollusca</taxon>
        <taxon>Bivalvia</taxon>
        <taxon>Autobranchia</taxon>
        <taxon>Heteroconchia</taxon>
        <taxon>Euheterodonta</taxon>
        <taxon>Imparidentia</taxon>
        <taxon>Neoheterodontei</taxon>
        <taxon>Myida</taxon>
        <taxon>Dreissenoidea</taxon>
        <taxon>Dreissenidae</taxon>
        <taxon>Dreissena</taxon>
    </lineage>
</organism>
<evidence type="ECO:0000313" key="2">
    <source>
        <dbReference type="Proteomes" id="UP000828390"/>
    </source>
</evidence>
<keyword evidence="2" id="KW-1185">Reference proteome</keyword>
<proteinExistence type="predicted"/>
<dbReference type="EMBL" id="JAIWYP010000004">
    <property type="protein sequence ID" value="KAH3835618.1"/>
    <property type="molecule type" value="Genomic_DNA"/>
</dbReference>
<comment type="caution">
    <text evidence="1">The sequence shown here is derived from an EMBL/GenBank/DDBJ whole genome shotgun (WGS) entry which is preliminary data.</text>
</comment>
<reference evidence="1" key="2">
    <citation type="submission" date="2020-11" db="EMBL/GenBank/DDBJ databases">
        <authorList>
            <person name="McCartney M.A."/>
            <person name="Auch B."/>
            <person name="Kono T."/>
            <person name="Mallez S."/>
            <person name="Becker A."/>
            <person name="Gohl D.M."/>
            <person name="Silverstein K.A.T."/>
            <person name="Koren S."/>
            <person name="Bechman K.B."/>
            <person name="Herman A."/>
            <person name="Abrahante J.E."/>
            <person name="Garbe J."/>
        </authorList>
    </citation>
    <scope>NUCLEOTIDE SEQUENCE</scope>
    <source>
        <strain evidence="1">Duluth1</strain>
        <tissue evidence="1">Whole animal</tissue>
    </source>
</reference>
<sequence length="55" mass="6393">MYFRLAQAGARKILMQERWSKMKDEINNLHQLKEVARLNAAKRTLVVGIHKAVCL</sequence>
<name>A0A9D4QLJ1_DREPO</name>
<dbReference type="Proteomes" id="UP000828390">
    <property type="component" value="Unassembled WGS sequence"/>
</dbReference>
<protein>
    <submittedName>
        <fullName evidence="1">Uncharacterized protein</fullName>
    </submittedName>
</protein>
<gene>
    <name evidence="1" type="ORF">DPMN_108973</name>
</gene>
<evidence type="ECO:0000313" key="1">
    <source>
        <dbReference type="EMBL" id="KAH3835618.1"/>
    </source>
</evidence>
<accession>A0A9D4QLJ1</accession>
<dbReference type="AlphaFoldDB" id="A0A9D4QLJ1"/>